<comment type="caution">
    <text evidence="1">The sequence shown here is derived from an EMBL/GenBank/DDBJ whole genome shotgun (WGS) entry which is preliminary data.</text>
</comment>
<dbReference type="EMBL" id="JAHRHJ020000007">
    <property type="protein sequence ID" value="KAH9308321.1"/>
    <property type="molecule type" value="Genomic_DNA"/>
</dbReference>
<keyword evidence="2" id="KW-1185">Reference proteome</keyword>
<sequence>VDINSCIVHSVMPFLHGLVPELDEPLHKDEWFNHNDEVYCLLGLIIVRDIKRVPCQRLKRGGCEFWILRTFVDRREASIYDPLIVVQSFDCHTALEDDQR</sequence>
<evidence type="ECO:0000313" key="2">
    <source>
        <dbReference type="Proteomes" id="UP000824469"/>
    </source>
</evidence>
<name>A0AA38FQI0_TAXCH</name>
<accession>A0AA38FQI0</accession>
<feature type="non-terminal residue" evidence="1">
    <location>
        <position position="100"/>
    </location>
</feature>
<dbReference type="AlphaFoldDB" id="A0AA38FQI0"/>
<proteinExistence type="predicted"/>
<gene>
    <name evidence="1" type="ORF">KI387_036232</name>
</gene>
<dbReference type="Proteomes" id="UP000824469">
    <property type="component" value="Unassembled WGS sequence"/>
</dbReference>
<reference evidence="1 2" key="1">
    <citation type="journal article" date="2021" name="Nat. Plants">
        <title>The Taxus genome provides insights into paclitaxel biosynthesis.</title>
        <authorList>
            <person name="Xiong X."/>
            <person name="Gou J."/>
            <person name="Liao Q."/>
            <person name="Li Y."/>
            <person name="Zhou Q."/>
            <person name="Bi G."/>
            <person name="Li C."/>
            <person name="Du R."/>
            <person name="Wang X."/>
            <person name="Sun T."/>
            <person name="Guo L."/>
            <person name="Liang H."/>
            <person name="Lu P."/>
            <person name="Wu Y."/>
            <person name="Zhang Z."/>
            <person name="Ro D.K."/>
            <person name="Shang Y."/>
            <person name="Huang S."/>
            <person name="Yan J."/>
        </authorList>
    </citation>
    <scope>NUCLEOTIDE SEQUENCE [LARGE SCALE GENOMIC DNA]</scope>
    <source>
        <strain evidence="1">Ta-2019</strain>
    </source>
</reference>
<evidence type="ECO:0000313" key="1">
    <source>
        <dbReference type="EMBL" id="KAH9308321.1"/>
    </source>
</evidence>
<organism evidence="1 2">
    <name type="scientific">Taxus chinensis</name>
    <name type="common">Chinese yew</name>
    <name type="synonym">Taxus wallichiana var. chinensis</name>
    <dbReference type="NCBI Taxonomy" id="29808"/>
    <lineage>
        <taxon>Eukaryota</taxon>
        <taxon>Viridiplantae</taxon>
        <taxon>Streptophyta</taxon>
        <taxon>Embryophyta</taxon>
        <taxon>Tracheophyta</taxon>
        <taxon>Spermatophyta</taxon>
        <taxon>Pinopsida</taxon>
        <taxon>Pinidae</taxon>
        <taxon>Conifers II</taxon>
        <taxon>Cupressales</taxon>
        <taxon>Taxaceae</taxon>
        <taxon>Taxus</taxon>
    </lineage>
</organism>
<feature type="non-terminal residue" evidence="1">
    <location>
        <position position="1"/>
    </location>
</feature>
<protein>
    <submittedName>
        <fullName evidence="1">Uncharacterized protein</fullName>
    </submittedName>
</protein>